<organism evidence="2 3">
    <name type="scientific">Trichoderma arundinaceum</name>
    <dbReference type="NCBI Taxonomy" id="490622"/>
    <lineage>
        <taxon>Eukaryota</taxon>
        <taxon>Fungi</taxon>
        <taxon>Dikarya</taxon>
        <taxon>Ascomycota</taxon>
        <taxon>Pezizomycotina</taxon>
        <taxon>Sordariomycetes</taxon>
        <taxon>Hypocreomycetidae</taxon>
        <taxon>Hypocreales</taxon>
        <taxon>Hypocreaceae</taxon>
        <taxon>Trichoderma</taxon>
    </lineage>
</organism>
<dbReference type="Proteomes" id="UP000266272">
    <property type="component" value="Unassembled WGS sequence"/>
</dbReference>
<dbReference type="EMBL" id="PXOA01000596">
    <property type="protein sequence ID" value="RFU73870.1"/>
    <property type="molecule type" value="Genomic_DNA"/>
</dbReference>
<comment type="caution">
    <text evidence="2">The sequence shown here is derived from an EMBL/GenBank/DDBJ whole genome shotgun (WGS) entry which is preliminary data.</text>
</comment>
<proteinExistence type="predicted"/>
<protein>
    <submittedName>
        <fullName evidence="2">Cap domain</fullName>
    </submittedName>
</protein>
<feature type="chain" id="PRO_5017335184" evidence="1">
    <location>
        <begin position="21"/>
        <end position="108"/>
    </location>
</feature>
<evidence type="ECO:0000256" key="1">
    <source>
        <dbReference type="SAM" id="SignalP"/>
    </source>
</evidence>
<reference evidence="2 3" key="1">
    <citation type="journal article" date="2018" name="PLoS Pathog.">
        <title>Evolution of structural diversity of trichothecenes, a family of toxins produced by plant pathogenic and entomopathogenic fungi.</title>
        <authorList>
            <person name="Proctor R.H."/>
            <person name="McCormick S.P."/>
            <person name="Kim H.S."/>
            <person name="Cardoza R.E."/>
            <person name="Stanley A.M."/>
            <person name="Lindo L."/>
            <person name="Kelly A."/>
            <person name="Brown D.W."/>
            <person name="Lee T."/>
            <person name="Vaughan M.M."/>
            <person name="Alexander N.J."/>
            <person name="Busman M."/>
            <person name="Gutierrez S."/>
        </authorList>
    </citation>
    <scope>NUCLEOTIDE SEQUENCE [LARGE SCALE GENOMIC DNA]</scope>
    <source>
        <strain evidence="2 3">IBT 40837</strain>
    </source>
</reference>
<gene>
    <name evidence="2" type="ORF">TARUN_8385</name>
</gene>
<accession>A0A395NCN4</accession>
<name>A0A395NCN4_TRIAR</name>
<dbReference type="AlphaFoldDB" id="A0A395NCN4"/>
<sequence length="108" mass="11467">MRTFSTAVLFLLACATGIRGQGLGSFDTFTDSSCSEGGEGITVEDQNASGTLPSDVHSVKAYIPDCAHFNSPVVIWVNGGGWYPLVIRPGDSECTELHGPGREWNISC</sequence>
<feature type="signal peptide" evidence="1">
    <location>
        <begin position="1"/>
        <end position="20"/>
    </location>
</feature>
<evidence type="ECO:0000313" key="3">
    <source>
        <dbReference type="Proteomes" id="UP000266272"/>
    </source>
</evidence>
<keyword evidence="3" id="KW-1185">Reference proteome</keyword>
<dbReference type="OrthoDB" id="4741670at2759"/>
<evidence type="ECO:0000313" key="2">
    <source>
        <dbReference type="EMBL" id="RFU73870.1"/>
    </source>
</evidence>
<keyword evidence="1" id="KW-0732">Signal</keyword>